<dbReference type="InterPro" id="IPR011330">
    <property type="entry name" value="Glyco_hydro/deAcase_b/a-brl"/>
</dbReference>
<dbReference type="AlphaFoldDB" id="A0A7Y0HQ61"/>
<name>A0A7Y0HQ61_9CLOT</name>
<dbReference type="RefSeq" id="WP_169298364.1">
    <property type="nucleotide sequence ID" value="NZ_JABBNI010000025.1"/>
</dbReference>
<dbReference type="PANTHER" id="PTHR10587">
    <property type="entry name" value="GLYCOSYL TRANSFERASE-RELATED"/>
    <property type="match status" value="1"/>
</dbReference>
<protein>
    <submittedName>
        <fullName evidence="4">Polysaccharide deacetylase family protein</fullName>
    </submittedName>
</protein>
<dbReference type="Proteomes" id="UP000537131">
    <property type="component" value="Unassembled WGS sequence"/>
</dbReference>
<keyword evidence="5" id="KW-1185">Reference proteome</keyword>
<dbReference type="SUPFAM" id="SSF88713">
    <property type="entry name" value="Glycoside hydrolase/deacetylase"/>
    <property type="match status" value="1"/>
</dbReference>
<evidence type="ECO:0000256" key="2">
    <source>
        <dbReference type="SAM" id="SignalP"/>
    </source>
</evidence>
<evidence type="ECO:0000313" key="5">
    <source>
        <dbReference type="Proteomes" id="UP000537131"/>
    </source>
</evidence>
<comment type="caution">
    <text evidence="4">The sequence shown here is derived from an EMBL/GenBank/DDBJ whole genome shotgun (WGS) entry which is preliminary data.</text>
</comment>
<dbReference type="GO" id="GO:0016810">
    <property type="term" value="F:hydrolase activity, acting on carbon-nitrogen (but not peptide) bonds"/>
    <property type="evidence" value="ECO:0007669"/>
    <property type="project" value="InterPro"/>
</dbReference>
<accession>A0A7Y0HQ61</accession>
<dbReference type="PANTHER" id="PTHR10587:SF78">
    <property type="entry name" value="PEPTIDOGLYCAN-N-ACETYLMURAMIC ACID DEACETYLASE PDAA"/>
    <property type="match status" value="1"/>
</dbReference>
<dbReference type="Pfam" id="PF01522">
    <property type="entry name" value="Polysacc_deac_1"/>
    <property type="match status" value="1"/>
</dbReference>
<gene>
    <name evidence="4" type="ORF">HBE96_14080</name>
</gene>
<dbReference type="PROSITE" id="PS51677">
    <property type="entry name" value="NODB"/>
    <property type="match status" value="1"/>
</dbReference>
<feature type="compositionally biased region" description="Polar residues" evidence="1">
    <location>
        <begin position="25"/>
        <end position="38"/>
    </location>
</feature>
<feature type="signal peptide" evidence="2">
    <location>
        <begin position="1"/>
        <end position="23"/>
    </location>
</feature>
<dbReference type="InterPro" id="IPR050248">
    <property type="entry name" value="Polysacc_deacetylase_ArnD"/>
</dbReference>
<dbReference type="EMBL" id="JABBNI010000025">
    <property type="protein sequence ID" value="NMM63781.1"/>
    <property type="molecule type" value="Genomic_DNA"/>
</dbReference>
<dbReference type="PROSITE" id="PS51257">
    <property type="entry name" value="PROKAR_LIPOPROTEIN"/>
    <property type="match status" value="1"/>
</dbReference>
<evidence type="ECO:0000259" key="3">
    <source>
        <dbReference type="PROSITE" id="PS51677"/>
    </source>
</evidence>
<feature type="chain" id="PRO_5039233835" evidence="2">
    <location>
        <begin position="24"/>
        <end position="309"/>
    </location>
</feature>
<dbReference type="GO" id="GO:0005975">
    <property type="term" value="P:carbohydrate metabolic process"/>
    <property type="evidence" value="ECO:0007669"/>
    <property type="project" value="InterPro"/>
</dbReference>
<feature type="domain" description="NodB homology" evidence="3">
    <location>
        <begin position="114"/>
        <end position="302"/>
    </location>
</feature>
<feature type="region of interest" description="Disordered" evidence="1">
    <location>
        <begin position="25"/>
        <end position="52"/>
    </location>
</feature>
<proteinExistence type="predicted"/>
<dbReference type="Gene3D" id="3.20.20.370">
    <property type="entry name" value="Glycoside hydrolase/deacetylase"/>
    <property type="match status" value="1"/>
</dbReference>
<sequence length="309" mass="34576">MIKKNLALSIVLALIFSGCGTMNENTSKNTDNNKETALNNKNTYNNSINKSSTDTKKVADTLKSKEKPFTPLVLSDTSSLSTKPIPWSWLYSARDNATLLSKYKGYGFGDTSKKIIYLTFDEGYENGYTASILDTLKANNVHAAFFVTKPFVTSNFKGVPNTTLLKRMKSEGHIIGNHSVHHKSMPKFKNENAFDAEITGVENAVNSIPGCKMSKYFRPPEGTFSELSLYYTQKLSYKSIFFTFAYQDYNADKQPNSEIAKATILKNTRSGMICLLHAMSKTNATILDSLIKDWKSKGYEFKTLDDLPN</sequence>
<reference evidence="4 5" key="1">
    <citation type="submission" date="2020-06" db="EMBL/GenBank/DDBJ databases">
        <title>Complete Genome Sequence of Clostridium muelleri sp. nov. P21T, an Acid-Alcohol Producing Acetogen Isolated from Old Hay.</title>
        <authorList>
            <person name="Duncan K.E."/>
            <person name="Tanner R.S."/>
        </authorList>
    </citation>
    <scope>NUCLEOTIDE SEQUENCE [LARGE SCALE GENOMIC DNA]</scope>
    <source>
        <strain evidence="4 5">P21</strain>
    </source>
</reference>
<dbReference type="InterPro" id="IPR002509">
    <property type="entry name" value="NODB_dom"/>
</dbReference>
<evidence type="ECO:0000256" key="1">
    <source>
        <dbReference type="SAM" id="MobiDB-lite"/>
    </source>
</evidence>
<organism evidence="4 5">
    <name type="scientific">Clostridium muellerianum</name>
    <dbReference type="NCBI Taxonomy" id="2716538"/>
    <lineage>
        <taxon>Bacteria</taxon>
        <taxon>Bacillati</taxon>
        <taxon>Bacillota</taxon>
        <taxon>Clostridia</taxon>
        <taxon>Eubacteriales</taxon>
        <taxon>Clostridiaceae</taxon>
        <taxon>Clostridium</taxon>
    </lineage>
</organism>
<dbReference type="GO" id="GO:0016020">
    <property type="term" value="C:membrane"/>
    <property type="evidence" value="ECO:0007669"/>
    <property type="project" value="TreeGrafter"/>
</dbReference>
<evidence type="ECO:0000313" key="4">
    <source>
        <dbReference type="EMBL" id="NMM63781.1"/>
    </source>
</evidence>
<feature type="compositionally biased region" description="Low complexity" evidence="1">
    <location>
        <begin position="39"/>
        <end position="52"/>
    </location>
</feature>
<keyword evidence="2" id="KW-0732">Signal</keyword>